<dbReference type="EMBL" id="CDMZ01000039">
    <property type="protein sequence ID" value="CEM05201.1"/>
    <property type="molecule type" value="Genomic_DNA"/>
</dbReference>
<dbReference type="AlphaFoldDB" id="A0A0G4F0Q5"/>
<name>A0A0G4F0Q5_9ALVE</name>
<feature type="region of interest" description="Disordered" evidence="1">
    <location>
        <begin position="212"/>
        <end position="315"/>
    </location>
</feature>
<evidence type="ECO:0000256" key="1">
    <source>
        <dbReference type="SAM" id="MobiDB-lite"/>
    </source>
</evidence>
<protein>
    <submittedName>
        <fullName evidence="2">Uncharacterized protein</fullName>
    </submittedName>
</protein>
<evidence type="ECO:0000313" key="2">
    <source>
        <dbReference type="EMBL" id="CEM05201.1"/>
    </source>
</evidence>
<accession>A0A0G4F0Q5</accession>
<feature type="compositionally biased region" description="Pro residues" evidence="1">
    <location>
        <begin position="217"/>
        <end position="235"/>
    </location>
</feature>
<sequence length="315" mass="35347">MSNDGSLNGEIYYRIQKAGMVWEKLQGEVWKRAGLTIKTKMHMFRGAVLPALLYGAETWAARKDQIGKLESWYMALPPSVFLLLGRLLPIGVSLHVAIAAARAWTVSMVNSCTCTRAGRCDNRECRFSHDPLDKRGEKLFVEWYRKKLEFLIKVDGSNGELDGESWASMLKGKQEKRKEEQEAFRDYLMLFRKADSEQSRQEGTKGFASANLSAVRPAPPPPDPPPGLPPLPTPPRDTDKEELPKEVQHCRPAPPMHTPPSKYACPRPEMGFPRDGGNNQKFFAPLNPTLDTLRPSQQPRGGLAWGRSSLHIRVG</sequence>
<dbReference type="VEuPathDB" id="CryptoDB:Cvel_14510"/>
<gene>
    <name evidence="2" type="ORF">Cvel_14510</name>
</gene>
<organism evidence="2">
    <name type="scientific">Chromera velia CCMP2878</name>
    <dbReference type="NCBI Taxonomy" id="1169474"/>
    <lineage>
        <taxon>Eukaryota</taxon>
        <taxon>Sar</taxon>
        <taxon>Alveolata</taxon>
        <taxon>Colpodellida</taxon>
        <taxon>Chromeraceae</taxon>
        <taxon>Chromera</taxon>
    </lineage>
</organism>
<feature type="compositionally biased region" description="Basic and acidic residues" evidence="1">
    <location>
        <begin position="236"/>
        <end position="249"/>
    </location>
</feature>
<reference evidence="2" key="1">
    <citation type="submission" date="2014-11" db="EMBL/GenBank/DDBJ databases">
        <authorList>
            <person name="Otto D Thomas"/>
            <person name="Naeem Raeece"/>
        </authorList>
    </citation>
    <scope>NUCLEOTIDE SEQUENCE</scope>
</reference>
<proteinExistence type="predicted"/>